<gene>
    <name evidence="1" type="ORF">TCNE_LOCUS17453</name>
</gene>
<name>A0A183V9N3_TOXCA</name>
<accession>A0A183V9N3</accession>
<dbReference type="AlphaFoldDB" id="A0A183V9N3"/>
<keyword evidence="2" id="KW-1185">Reference proteome</keyword>
<organism evidence="2 3">
    <name type="scientific">Toxocara canis</name>
    <name type="common">Canine roundworm</name>
    <dbReference type="NCBI Taxonomy" id="6265"/>
    <lineage>
        <taxon>Eukaryota</taxon>
        <taxon>Metazoa</taxon>
        <taxon>Ecdysozoa</taxon>
        <taxon>Nematoda</taxon>
        <taxon>Chromadorea</taxon>
        <taxon>Rhabditida</taxon>
        <taxon>Spirurina</taxon>
        <taxon>Ascaridomorpha</taxon>
        <taxon>Ascaridoidea</taxon>
        <taxon>Toxocaridae</taxon>
        <taxon>Toxocara</taxon>
    </lineage>
</organism>
<sequence length="156" mass="17306">MDDIFWMDRVRQEVSLRDKAALKSGQTDALGNIGVEVQKTLNCDNTTRAKSIETVAEESSVSSLGAMDDIFWMDRVRQEVSLRDKAALKSGQTDALGNIGVEVQKSAMDDIFWMDRVRQEVSLRDKAALKSGQTDALGNIGVEVQKSFNSMSTFPR</sequence>
<reference evidence="3" key="1">
    <citation type="submission" date="2016-06" db="UniProtKB">
        <authorList>
            <consortium name="WormBaseParasite"/>
        </authorList>
    </citation>
    <scope>IDENTIFICATION</scope>
</reference>
<evidence type="ECO:0000313" key="1">
    <source>
        <dbReference type="EMBL" id="VDM48774.1"/>
    </source>
</evidence>
<dbReference type="EMBL" id="UYWY01024462">
    <property type="protein sequence ID" value="VDM48774.1"/>
    <property type="molecule type" value="Genomic_DNA"/>
</dbReference>
<proteinExistence type="predicted"/>
<protein>
    <submittedName>
        <fullName evidence="3">Syntaxin-6_N domain-containing protein</fullName>
    </submittedName>
</protein>
<reference evidence="1 2" key="2">
    <citation type="submission" date="2018-11" db="EMBL/GenBank/DDBJ databases">
        <authorList>
            <consortium name="Pathogen Informatics"/>
        </authorList>
    </citation>
    <scope>NUCLEOTIDE SEQUENCE [LARGE SCALE GENOMIC DNA]</scope>
</reference>
<dbReference type="WBParaSite" id="TCNE_0001745401-mRNA-1">
    <property type="protein sequence ID" value="TCNE_0001745401-mRNA-1"/>
    <property type="gene ID" value="TCNE_0001745401"/>
</dbReference>
<dbReference type="Proteomes" id="UP000050794">
    <property type="component" value="Unassembled WGS sequence"/>
</dbReference>
<evidence type="ECO:0000313" key="3">
    <source>
        <dbReference type="WBParaSite" id="TCNE_0001745401-mRNA-1"/>
    </source>
</evidence>
<evidence type="ECO:0000313" key="2">
    <source>
        <dbReference type="Proteomes" id="UP000050794"/>
    </source>
</evidence>